<feature type="region of interest" description="Disordered" evidence="1">
    <location>
        <begin position="1"/>
        <end position="98"/>
    </location>
</feature>
<accession>A0ABQ5WS13</accession>
<feature type="region of interest" description="Disordered" evidence="1">
    <location>
        <begin position="107"/>
        <end position="126"/>
    </location>
</feature>
<keyword evidence="3" id="KW-1185">Reference proteome</keyword>
<feature type="region of interest" description="Disordered" evidence="1">
    <location>
        <begin position="149"/>
        <end position="181"/>
    </location>
</feature>
<reference evidence="3" key="1">
    <citation type="journal article" date="2019" name="Int. J. Syst. Evol. Microbiol.">
        <title>The Global Catalogue of Microorganisms (GCM) 10K type strain sequencing project: providing services to taxonomists for standard genome sequencing and annotation.</title>
        <authorList>
            <consortium name="The Broad Institute Genomics Platform"/>
            <consortium name="The Broad Institute Genome Sequencing Center for Infectious Disease"/>
            <person name="Wu L."/>
            <person name="Ma J."/>
        </authorList>
    </citation>
    <scope>NUCLEOTIDE SEQUENCE [LARGE SCALE GENOMIC DNA]</scope>
    <source>
        <strain evidence="3">NBRC 3266</strain>
    </source>
</reference>
<evidence type="ECO:0008006" key="4">
    <source>
        <dbReference type="Google" id="ProtNLM"/>
    </source>
</evidence>
<evidence type="ECO:0000313" key="2">
    <source>
        <dbReference type="EMBL" id="GLQ66311.1"/>
    </source>
</evidence>
<dbReference type="Proteomes" id="UP001156629">
    <property type="component" value="Unassembled WGS sequence"/>
</dbReference>
<proteinExistence type="predicted"/>
<evidence type="ECO:0000256" key="1">
    <source>
        <dbReference type="SAM" id="MobiDB-lite"/>
    </source>
</evidence>
<dbReference type="EMBL" id="BSNV01000008">
    <property type="protein sequence ID" value="GLQ66311.1"/>
    <property type="molecule type" value="Genomic_DNA"/>
</dbReference>
<name>A0ABQ5WS13_9PROT</name>
<protein>
    <recommendedName>
        <fullName evidence="4">Flagellar hook-length control protein-like C-terminal domain-containing protein</fullName>
    </recommendedName>
</protein>
<evidence type="ECO:0000313" key="3">
    <source>
        <dbReference type="Proteomes" id="UP001156629"/>
    </source>
</evidence>
<sequence length="327" mass="35828">MVASKNESLPVAAQKTVPDASRGQASDSLRQKRAIQPLTQNVGDKSLRDGNKTQYQHVQLEMEEDNPVGRNQEHSLLRETNSTVVPETDSGAGNIIDESSIKNNSTKFSNNSLSENNNKKNTSLSSVESDFKSNEISVSENISDINSESVSLEKTLPESLEETSSEMRAENKTTPSDDEENLSQHADQHTLLYQQKTNGNTTTHIEMNVGTSEKIHVKIDGSNSKEHRIYINTDNPEIYQSLKDDQTTLIAALSDNSALVAGAQSVAKADIQISLLLPASTDMSFRDERQEGSNSNRSLISSRASVSEVSTSATERRFLRGVVDLTV</sequence>
<gene>
    <name evidence="2" type="ORF">GCM10007870_18950</name>
</gene>
<comment type="caution">
    <text evidence="2">The sequence shown here is derived from an EMBL/GenBank/DDBJ whole genome shotgun (WGS) entry which is preliminary data.</text>
</comment>
<feature type="compositionally biased region" description="Low complexity" evidence="1">
    <location>
        <begin position="293"/>
        <end position="306"/>
    </location>
</feature>
<feature type="compositionally biased region" description="Low complexity" evidence="1">
    <location>
        <begin position="109"/>
        <end position="126"/>
    </location>
</feature>
<feature type="region of interest" description="Disordered" evidence="1">
    <location>
        <begin position="286"/>
        <end position="306"/>
    </location>
</feature>
<organism evidence="2 3">
    <name type="scientific">Gluconobacter kondonii</name>
    <dbReference type="NCBI Taxonomy" id="941463"/>
    <lineage>
        <taxon>Bacteria</taxon>
        <taxon>Pseudomonadati</taxon>
        <taxon>Pseudomonadota</taxon>
        <taxon>Alphaproteobacteria</taxon>
        <taxon>Acetobacterales</taxon>
        <taxon>Acetobacteraceae</taxon>
        <taxon>Gluconobacter</taxon>
    </lineage>
</organism>